<keyword evidence="3" id="KW-1185">Reference proteome</keyword>
<dbReference type="EMBL" id="KN840441">
    <property type="protein sequence ID" value="KIP12205.1"/>
    <property type="molecule type" value="Genomic_DNA"/>
</dbReference>
<dbReference type="SUPFAM" id="SSF50370">
    <property type="entry name" value="Ricin B-like lectins"/>
    <property type="match status" value="1"/>
</dbReference>
<dbReference type="InterPro" id="IPR000772">
    <property type="entry name" value="Ricin_B_lectin"/>
</dbReference>
<gene>
    <name evidence="2" type="ORF">PHLGIDRAFT_10262</name>
</gene>
<name>A0A0C3SFJ7_PHLG1</name>
<protein>
    <submittedName>
        <fullName evidence="2">Carbohydrate-binding module family 13 protein</fullName>
    </submittedName>
</protein>
<dbReference type="HOGENOM" id="CLU_113566_0_0_1"/>
<evidence type="ECO:0000259" key="1">
    <source>
        <dbReference type="Pfam" id="PF14200"/>
    </source>
</evidence>
<dbReference type="OrthoDB" id="3249735at2759"/>
<evidence type="ECO:0000313" key="3">
    <source>
        <dbReference type="Proteomes" id="UP000053257"/>
    </source>
</evidence>
<accession>A0A0C3SFJ7</accession>
<dbReference type="Gene3D" id="2.80.10.50">
    <property type="match status" value="1"/>
</dbReference>
<dbReference type="Pfam" id="PF14200">
    <property type="entry name" value="RicinB_lectin_2"/>
    <property type="match status" value="1"/>
</dbReference>
<dbReference type="AlphaFoldDB" id="A0A0C3SFJ7"/>
<dbReference type="InterPro" id="IPR035992">
    <property type="entry name" value="Ricin_B-like_lectins"/>
</dbReference>
<dbReference type="STRING" id="745531.A0A0C3SFJ7"/>
<dbReference type="Proteomes" id="UP000053257">
    <property type="component" value="Unassembled WGS sequence"/>
</dbReference>
<sequence>MPTISSLVTAAVALSPSITPGVYFIKNTGSGTVIDIASGNGGVLGWKMHSYAEPTVSRQLWIINPVDSENQVYQIRNVDGTHYLDIPNGNPATGTPVVSSDNTGQSSINWQITPAPDSSGYVIRNNASNTYVDLYLGGSANGTAINGWAGGPPFTNTHQLWDFQSA</sequence>
<evidence type="ECO:0000313" key="2">
    <source>
        <dbReference type="EMBL" id="KIP12205.1"/>
    </source>
</evidence>
<reference evidence="2 3" key="1">
    <citation type="journal article" date="2014" name="PLoS Genet.">
        <title>Analysis of the Phlebiopsis gigantea genome, transcriptome and secretome provides insight into its pioneer colonization strategies of wood.</title>
        <authorList>
            <person name="Hori C."/>
            <person name="Ishida T."/>
            <person name="Igarashi K."/>
            <person name="Samejima M."/>
            <person name="Suzuki H."/>
            <person name="Master E."/>
            <person name="Ferreira P."/>
            <person name="Ruiz-Duenas F.J."/>
            <person name="Held B."/>
            <person name="Canessa P."/>
            <person name="Larrondo L.F."/>
            <person name="Schmoll M."/>
            <person name="Druzhinina I.S."/>
            <person name="Kubicek C.P."/>
            <person name="Gaskell J.A."/>
            <person name="Kersten P."/>
            <person name="St John F."/>
            <person name="Glasner J."/>
            <person name="Sabat G."/>
            <person name="Splinter BonDurant S."/>
            <person name="Syed K."/>
            <person name="Yadav J."/>
            <person name="Mgbeahuruike A.C."/>
            <person name="Kovalchuk A."/>
            <person name="Asiegbu F.O."/>
            <person name="Lackner G."/>
            <person name="Hoffmeister D."/>
            <person name="Rencoret J."/>
            <person name="Gutierrez A."/>
            <person name="Sun H."/>
            <person name="Lindquist E."/>
            <person name="Barry K."/>
            <person name="Riley R."/>
            <person name="Grigoriev I.V."/>
            <person name="Henrissat B."/>
            <person name="Kues U."/>
            <person name="Berka R.M."/>
            <person name="Martinez A.T."/>
            <person name="Covert S.F."/>
            <person name="Blanchette R.A."/>
            <person name="Cullen D."/>
        </authorList>
    </citation>
    <scope>NUCLEOTIDE SEQUENCE [LARGE SCALE GENOMIC DNA]</scope>
    <source>
        <strain evidence="2 3">11061_1 CR5-6</strain>
    </source>
</reference>
<feature type="domain" description="Ricin B lectin" evidence="1">
    <location>
        <begin position="58"/>
        <end position="148"/>
    </location>
</feature>
<organism evidence="2 3">
    <name type="scientific">Phlebiopsis gigantea (strain 11061_1 CR5-6)</name>
    <name type="common">White-rot fungus</name>
    <name type="synonym">Peniophora gigantea</name>
    <dbReference type="NCBI Taxonomy" id="745531"/>
    <lineage>
        <taxon>Eukaryota</taxon>
        <taxon>Fungi</taxon>
        <taxon>Dikarya</taxon>
        <taxon>Basidiomycota</taxon>
        <taxon>Agaricomycotina</taxon>
        <taxon>Agaricomycetes</taxon>
        <taxon>Polyporales</taxon>
        <taxon>Phanerochaetaceae</taxon>
        <taxon>Phlebiopsis</taxon>
    </lineage>
</organism>
<proteinExistence type="predicted"/>